<gene>
    <name evidence="2" type="ORF">Cvel_7310</name>
</gene>
<name>A0A0G4HKI9_9ALVE</name>
<feature type="compositionally biased region" description="Basic and acidic residues" evidence="1">
    <location>
        <begin position="579"/>
        <end position="589"/>
    </location>
</feature>
<reference evidence="2" key="1">
    <citation type="submission" date="2014-11" db="EMBL/GenBank/DDBJ databases">
        <authorList>
            <person name="Otto D Thomas"/>
            <person name="Naeem Raeece"/>
        </authorList>
    </citation>
    <scope>NUCLEOTIDE SEQUENCE</scope>
</reference>
<dbReference type="Gene3D" id="2.30.130.40">
    <property type="entry name" value="LON domain-like"/>
    <property type="match status" value="1"/>
</dbReference>
<feature type="region of interest" description="Disordered" evidence="1">
    <location>
        <begin position="579"/>
        <end position="656"/>
    </location>
</feature>
<organism evidence="2">
    <name type="scientific">Chromera velia CCMP2878</name>
    <dbReference type="NCBI Taxonomy" id="1169474"/>
    <lineage>
        <taxon>Eukaryota</taxon>
        <taxon>Sar</taxon>
        <taxon>Alveolata</taxon>
        <taxon>Colpodellida</taxon>
        <taxon>Chromeraceae</taxon>
        <taxon>Chromera</taxon>
    </lineage>
</organism>
<dbReference type="InterPro" id="IPR046336">
    <property type="entry name" value="Lon_prtase_N_sf"/>
</dbReference>
<dbReference type="VEuPathDB" id="CryptoDB:Cvel_7310"/>
<feature type="compositionally biased region" description="Low complexity" evidence="1">
    <location>
        <begin position="616"/>
        <end position="627"/>
    </location>
</feature>
<feature type="compositionally biased region" description="Basic and acidic residues" evidence="1">
    <location>
        <begin position="121"/>
        <end position="132"/>
    </location>
</feature>
<dbReference type="EMBL" id="CDMZ01003028">
    <property type="protein sequence ID" value="CEM44840.1"/>
    <property type="molecule type" value="Genomic_DNA"/>
</dbReference>
<accession>A0A0G4HKI9</accession>
<feature type="compositionally biased region" description="Low complexity" evidence="1">
    <location>
        <begin position="69"/>
        <end position="80"/>
    </location>
</feature>
<feature type="region of interest" description="Disordered" evidence="1">
    <location>
        <begin position="505"/>
        <end position="538"/>
    </location>
</feature>
<dbReference type="InterPro" id="IPR015947">
    <property type="entry name" value="PUA-like_sf"/>
</dbReference>
<feature type="region of interest" description="Disordered" evidence="1">
    <location>
        <begin position="1"/>
        <end position="32"/>
    </location>
</feature>
<evidence type="ECO:0000313" key="2">
    <source>
        <dbReference type="EMBL" id="CEM44840.1"/>
    </source>
</evidence>
<proteinExistence type="predicted"/>
<dbReference type="AlphaFoldDB" id="A0A0G4HKI9"/>
<feature type="compositionally biased region" description="Basic and acidic residues" evidence="1">
    <location>
        <begin position="518"/>
        <end position="527"/>
    </location>
</feature>
<evidence type="ECO:0008006" key="3">
    <source>
        <dbReference type="Google" id="ProtNLM"/>
    </source>
</evidence>
<feature type="compositionally biased region" description="Low complexity" evidence="1">
    <location>
        <begin position="96"/>
        <end position="105"/>
    </location>
</feature>
<feature type="compositionally biased region" description="Gly residues" evidence="1">
    <location>
        <begin position="603"/>
        <end position="613"/>
    </location>
</feature>
<sequence>MGWGDFGSSWRSSCSVSGSSFSTTSVCSSSASSSSRCKRTLCMLLAVSATSHAFQTVPTGVRRERRLLSSRPSPSSSIASKRPRPCRLAAEKEESSSSMQPQQPEEGGGGETLSAEAVGGGKDEEPVPKPDVKSFYIDDPLQIEEFLCGPDSPQLREEDLLEDSEATAEKMRLDIFDKRHPPSLGFDVFEKGGKVERLPVFPFTLVSAPRAAHELRLFEPRYVRLFDEVMPKPLGKAVQTEGGGYSVEDASEPFFGGKRFAFVSPVTLPSNPSGGAGGEGLEGSVEPLTLYTTIGHIMKIEECEEARNPMGHRDVFVTVREERRCKLLKILRDSEWSSRDYMVALLKHVDDDLEVDLMKLIRAERLVYKMAYSVEKAKAQLHPMGIFSHRSAFLQKIPDRLRAFMAGIDRNLIAEEISKNCRALSHIMVSQMEAPGLVNGSVGLLLLMDQTEDPMFRCKVWTKVLSDRLDTFNREVEKRKQEALKKAYESTTASDAQKLEQALRASGRLDDLPPEVRSFLEGKRGPGEGEESQTSKVRRQMQLVIEKARQDGDYETVRELSNRIMSVTSLDDLPSELRQKVEQGGEGKGDGAGGSSAVSSEGGTAGGGEGAEGGSEDSSLSSSSASSSGGGSTSQEEDKRGGTGAEGNSGGEGEGT</sequence>
<dbReference type="SUPFAM" id="SSF88697">
    <property type="entry name" value="PUA domain-like"/>
    <property type="match status" value="1"/>
</dbReference>
<feature type="compositionally biased region" description="Gly residues" evidence="1">
    <location>
        <begin position="642"/>
        <end position="656"/>
    </location>
</feature>
<feature type="region of interest" description="Disordered" evidence="1">
    <location>
        <begin position="64"/>
        <end position="134"/>
    </location>
</feature>
<protein>
    <recommendedName>
        <fullName evidence="3">Lon N-terminal domain-containing protein</fullName>
    </recommendedName>
</protein>
<evidence type="ECO:0000256" key="1">
    <source>
        <dbReference type="SAM" id="MobiDB-lite"/>
    </source>
</evidence>